<evidence type="ECO:0000313" key="3">
    <source>
        <dbReference type="Proteomes" id="UP001295444"/>
    </source>
</evidence>
<keyword evidence="3" id="KW-1185">Reference proteome</keyword>
<evidence type="ECO:0000313" key="2">
    <source>
        <dbReference type="EMBL" id="CAH2293280.1"/>
    </source>
</evidence>
<dbReference type="Proteomes" id="UP001295444">
    <property type="component" value="Chromosome 05"/>
</dbReference>
<feature type="region of interest" description="Disordered" evidence="1">
    <location>
        <begin position="1"/>
        <end position="55"/>
    </location>
</feature>
<reference evidence="2" key="1">
    <citation type="submission" date="2022-03" db="EMBL/GenBank/DDBJ databases">
        <authorList>
            <person name="Alioto T."/>
            <person name="Alioto T."/>
            <person name="Gomez Garrido J."/>
        </authorList>
    </citation>
    <scope>NUCLEOTIDE SEQUENCE</scope>
</reference>
<accession>A0AAD1W4G2</accession>
<sequence>MLQRPAQSKPATANGHPDTEQGPTLQQHEPKSPQYSPTPTVEAPESADDTAPTNKKDLKLMLAEIHKMLADDSAILKTEVRAVSERVRTNETALTDVQS</sequence>
<protein>
    <submittedName>
        <fullName evidence="2">Uncharacterized protein</fullName>
    </submittedName>
</protein>
<gene>
    <name evidence="2" type="ORF">PECUL_23A042415</name>
</gene>
<proteinExistence type="predicted"/>
<evidence type="ECO:0000256" key="1">
    <source>
        <dbReference type="SAM" id="MobiDB-lite"/>
    </source>
</evidence>
<name>A0AAD1W4G2_PELCU</name>
<organism evidence="2 3">
    <name type="scientific">Pelobates cultripes</name>
    <name type="common">Western spadefoot toad</name>
    <dbReference type="NCBI Taxonomy" id="61616"/>
    <lineage>
        <taxon>Eukaryota</taxon>
        <taxon>Metazoa</taxon>
        <taxon>Chordata</taxon>
        <taxon>Craniata</taxon>
        <taxon>Vertebrata</taxon>
        <taxon>Euteleostomi</taxon>
        <taxon>Amphibia</taxon>
        <taxon>Batrachia</taxon>
        <taxon>Anura</taxon>
        <taxon>Pelobatoidea</taxon>
        <taxon>Pelobatidae</taxon>
        <taxon>Pelobates</taxon>
    </lineage>
</organism>
<feature type="compositionally biased region" description="Polar residues" evidence="1">
    <location>
        <begin position="21"/>
        <end position="39"/>
    </location>
</feature>
<feature type="compositionally biased region" description="Polar residues" evidence="1">
    <location>
        <begin position="1"/>
        <end position="11"/>
    </location>
</feature>
<dbReference type="AlphaFoldDB" id="A0AAD1W4G2"/>
<dbReference type="EMBL" id="OW240916">
    <property type="protein sequence ID" value="CAH2293280.1"/>
    <property type="molecule type" value="Genomic_DNA"/>
</dbReference>